<dbReference type="AlphaFoldDB" id="A0A061GFY8"/>
<evidence type="ECO:0000313" key="1">
    <source>
        <dbReference type="EMBL" id="EOY25959.1"/>
    </source>
</evidence>
<organism evidence="1 2">
    <name type="scientific">Theobroma cacao</name>
    <name type="common">Cacao</name>
    <name type="synonym">Cocoa</name>
    <dbReference type="NCBI Taxonomy" id="3641"/>
    <lineage>
        <taxon>Eukaryota</taxon>
        <taxon>Viridiplantae</taxon>
        <taxon>Streptophyta</taxon>
        <taxon>Embryophyta</taxon>
        <taxon>Tracheophyta</taxon>
        <taxon>Spermatophyta</taxon>
        <taxon>Magnoliopsida</taxon>
        <taxon>eudicotyledons</taxon>
        <taxon>Gunneridae</taxon>
        <taxon>Pentapetalae</taxon>
        <taxon>rosids</taxon>
        <taxon>malvids</taxon>
        <taxon>Malvales</taxon>
        <taxon>Malvaceae</taxon>
        <taxon>Byttnerioideae</taxon>
        <taxon>Theobroma</taxon>
    </lineage>
</organism>
<keyword evidence="2" id="KW-1185">Reference proteome</keyword>
<accession>A0A061GFY8</accession>
<dbReference type="EMBL" id="CM001884">
    <property type="protein sequence ID" value="EOY25959.1"/>
    <property type="molecule type" value="Genomic_DNA"/>
</dbReference>
<dbReference type="Proteomes" id="UP000026915">
    <property type="component" value="Chromosome 6"/>
</dbReference>
<gene>
    <name evidence="1" type="ORF">TCM_027321</name>
</gene>
<protein>
    <submittedName>
        <fullName evidence="1">Uncharacterized protein</fullName>
    </submittedName>
</protein>
<dbReference type="InParanoid" id="A0A061GFY8"/>
<sequence>MNDTNDVNMRQGISVNLGVDLQQILPTGQLPGYSHELLKPDPQFLISSPQAPYVPSPSTLLTPSPELGNSGKPIYGDSSLSNNCINISQQEATIEQVGSEFSTLDSLSNGMLAFPLLAGFTNANDTHGNALTTGFTMLLE</sequence>
<proteinExistence type="predicted"/>
<dbReference type="Gramene" id="EOY25959">
    <property type="protein sequence ID" value="EOY25959"/>
    <property type="gene ID" value="TCM_027321"/>
</dbReference>
<reference evidence="1 2" key="1">
    <citation type="journal article" date="2013" name="Genome Biol.">
        <title>The genome sequence of the most widely cultivated cacao type and its use to identify candidate genes regulating pod color.</title>
        <authorList>
            <person name="Motamayor J.C."/>
            <person name="Mockaitis K."/>
            <person name="Schmutz J."/>
            <person name="Haiminen N."/>
            <person name="Iii D.L."/>
            <person name="Cornejo O."/>
            <person name="Findley S.D."/>
            <person name="Zheng P."/>
            <person name="Utro F."/>
            <person name="Royaert S."/>
            <person name="Saski C."/>
            <person name="Jenkins J."/>
            <person name="Podicheti R."/>
            <person name="Zhao M."/>
            <person name="Scheffler B.E."/>
            <person name="Stack J.C."/>
            <person name="Feltus F.A."/>
            <person name="Mustiga G.M."/>
            <person name="Amores F."/>
            <person name="Phillips W."/>
            <person name="Marelli J.P."/>
            <person name="May G.D."/>
            <person name="Shapiro H."/>
            <person name="Ma J."/>
            <person name="Bustamante C.D."/>
            <person name="Schnell R.J."/>
            <person name="Main D."/>
            <person name="Gilbert D."/>
            <person name="Parida L."/>
            <person name="Kuhn D.N."/>
        </authorList>
    </citation>
    <scope>NUCLEOTIDE SEQUENCE [LARGE SCALE GENOMIC DNA]</scope>
    <source>
        <strain evidence="2">cv. Matina 1-6</strain>
    </source>
</reference>
<dbReference type="HOGENOM" id="CLU_1838779_0_0_1"/>
<name>A0A061GFY8_THECC</name>
<evidence type="ECO:0000313" key="2">
    <source>
        <dbReference type="Proteomes" id="UP000026915"/>
    </source>
</evidence>